<dbReference type="RefSeq" id="WP_222136173.1">
    <property type="nucleotide sequence ID" value="NZ_JAILXK010000001.1"/>
</dbReference>
<feature type="transmembrane region" description="Helical" evidence="3">
    <location>
        <begin position="116"/>
        <end position="138"/>
    </location>
</feature>
<comment type="caution">
    <text evidence="4">The sequence shown here is derived from an EMBL/GenBank/DDBJ whole genome shotgun (WGS) entry which is preliminary data.</text>
</comment>
<accession>A0ABS7MDD3</accession>
<feature type="region of interest" description="Disordered" evidence="2">
    <location>
        <begin position="1"/>
        <end position="26"/>
    </location>
</feature>
<proteinExistence type="predicted"/>
<sequence length="796" mass="83793">MTGEKKIVGLWRETATKSETSGDAVEQAATAEALPAAGSPMPETLPEPVAEDGAERDWLDMTALETTDGEEVENDTPGGIARIIPALLLLAAAAWTGFAVYVATEGFARAPTLGEWPPLVATIAMPLALLLLLWMAILRSGKSEQARFARVAAQLRAENVALNSSMAALGRNLAEARAQLAEQARSVEELGAGTIARMNESGDKLVINASVIANAYDQLSSAGDMATQRMDGLLAGLPKIDSVVQRLATNFREAGLAAHQQGAALEAQLAALSEAAGHSAQTSESSATALRETIATLKSESLDTCASLTAASKDMTSAHEAAVARLNESSAAARDYVATTAASMETQIADILQQLREGVQSASDHLGERMETAREAGEAIGAQITAHGDAGEALAQRMAEHAGRVEEDLEKLNASVMASTGVIGRSIDDTKGQLAAFMEQVQGGNASAHELITHAESLLLALDAVTRELDESLPRALDRMAGHGRTTQSTLAQMKPMLEESEMVAQSTLSHVNAVKSALAATESQMTGQAEKQEKLASSMASALADAEAALEKLQSGADAFANEGGAQMIATLEQVRTTAESAANDARRTIEKLLSEAQDRLQASATDAVDASFKTQVMDQLGAIEEASRRAVDAADDAANRLTQQLQTILDTSTSVEQRAREADQALAATDHDTLAKQAGLLTEALKSTAIDITKILSSEVSDAAWDAYLKGDRGVFARRAVKLIEAGEAKEILRTYQNDDGFHAAVNQFIHDFEAMLRMLIGARDGSAISVTLLSSDIGKLYVALAQAIDRLRG</sequence>
<evidence type="ECO:0000256" key="1">
    <source>
        <dbReference type="SAM" id="Coils"/>
    </source>
</evidence>
<feature type="coiled-coil region" evidence="1">
    <location>
        <begin position="544"/>
        <end position="597"/>
    </location>
</feature>
<evidence type="ECO:0000256" key="3">
    <source>
        <dbReference type="SAM" id="Phobius"/>
    </source>
</evidence>
<dbReference type="EMBL" id="JAILXK010000001">
    <property type="protein sequence ID" value="MBY4636858.1"/>
    <property type="molecule type" value="Genomic_DNA"/>
</dbReference>
<gene>
    <name evidence="4" type="ORF">K5P26_06865</name>
</gene>
<keyword evidence="3" id="KW-0812">Transmembrane</keyword>
<dbReference type="Proteomes" id="UP001166571">
    <property type="component" value="Unassembled WGS sequence"/>
</dbReference>
<protein>
    <recommendedName>
        <fullName evidence="6">ATPase</fullName>
    </recommendedName>
</protein>
<keyword evidence="1" id="KW-0175">Coiled coil</keyword>
<evidence type="ECO:0000313" key="4">
    <source>
        <dbReference type="EMBL" id="MBY4636858.1"/>
    </source>
</evidence>
<keyword evidence="5" id="KW-1185">Reference proteome</keyword>
<organism evidence="4 5">
    <name type="scientific">Sphingopyxis jiangsuensis</name>
    <dbReference type="NCBI Taxonomy" id="2871171"/>
    <lineage>
        <taxon>Bacteria</taxon>
        <taxon>Pseudomonadati</taxon>
        <taxon>Pseudomonadota</taxon>
        <taxon>Alphaproteobacteria</taxon>
        <taxon>Sphingomonadales</taxon>
        <taxon>Sphingomonadaceae</taxon>
        <taxon>Sphingopyxis</taxon>
    </lineage>
</organism>
<evidence type="ECO:0000256" key="2">
    <source>
        <dbReference type="SAM" id="MobiDB-lite"/>
    </source>
</evidence>
<keyword evidence="3" id="KW-1133">Transmembrane helix</keyword>
<evidence type="ECO:0008006" key="6">
    <source>
        <dbReference type="Google" id="ProtNLM"/>
    </source>
</evidence>
<keyword evidence="3" id="KW-0472">Membrane</keyword>
<feature type="transmembrane region" description="Helical" evidence="3">
    <location>
        <begin position="83"/>
        <end position="104"/>
    </location>
</feature>
<name>A0ABS7MDD3_9SPHN</name>
<reference evidence="4" key="1">
    <citation type="submission" date="2021-08" db="EMBL/GenBank/DDBJ databases">
        <title>Sphingopyxis panaciterrulae sp. nov., isolated from the surface water of the Yellow Sea.</title>
        <authorList>
            <person name="Gao Z."/>
            <person name="Zhang D."/>
            <person name="Zhang A."/>
        </authorList>
    </citation>
    <scope>NUCLEOTIDE SEQUENCE</scope>
    <source>
        <strain evidence="4">XHP0097</strain>
    </source>
</reference>
<evidence type="ECO:0000313" key="5">
    <source>
        <dbReference type="Proteomes" id="UP001166571"/>
    </source>
</evidence>